<name>A0A016TIB5_9BILA</name>
<evidence type="ECO:0000313" key="2">
    <source>
        <dbReference type="Proteomes" id="UP000024635"/>
    </source>
</evidence>
<accession>A0A016TIB5</accession>
<reference evidence="2" key="1">
    <citation type="journal article" date="2015" name="Nat. Genet.">
        <title>The genome and transcriptome of the zoonotic hookworm Ancylostoma ceylanicum identify infection-specific gene families.</title>
        <authorList>
            <person name="Schwarz E.M."/>
            <person name="Hu Y."/>
            <person name="Antoshechkin I."/>
            <person name="Miller M.M."/>
            <person name="Sternberg P.W."/>
            <person name="Aroian R.V."/>
        </authorList>
    </citation>
    <scope>NUCLEOTIDE SEQUENCE</scope>
    <source>
        <strain evidence="2">HY135</strain>
    </source>
</reference>
<sequence length="95" mass="11254">MGQPHQKCRPPTLGRMTRKKKKFISDQDFLSTYYGWKGHVHVVIKRLEADRLEIQVNNDEECGETRDYVGAVGYEKRTEGGKRRMKKPSLFRRRE</sequence>
<organism evidence="1 2">
    <name type="scientific">Ancylostoma ceylanicum</name>
    <dbReference type="NCBI Taxonomy" id="53326"/>
    <lineage>
        <taxon>Eukaryota</taxon>
        <taxon>Metazoa</taxon>
        <taxon>Ecdysozoa</taxon>
        <taxon>Nematoda</taxon>
        <taxon>Chromadorea</taxon>
        <taxon>Rhabditida</taxon>
        <taxon>Rhabditina</taxon>
        <taxon>Rhabditomorpha</taxon>
        <taxon>Strongyloidea</taxon>
        <taxon>Ancylostomatidae</taxon>
        <taxon>Ancylostomatinae</taxon>
        <taxon>Ancylostoma</taxon>
    </lineage>
</organism>
<dbReference type="Proteomes" id="UP000024635">
    <property type="component" value="Unassembled WGS sequence"/>
</dbReference>
<keyword evidence="2" id="KW-1185">Reference proteome</keyword>
<dbReference type="AlphaFoldDB" id="A0A016TIB5"/>
<dbReference type="EMBL" id="JARK01001434">
    <property type="protein sequence ID" value="EYC02694.1"/>
    <property type="molecule type" value="Genomic_DNA"/>
</dbReference>
<protein>
    <submittedName>
        <fullName evidence="1">Uncharacterized protein</fullName>
    </submittedName>
</protein>
<evidence type="ECO:0000313" key="1">
    <source>
        <dbReference type="EMBL" id="EYC02694.1"/>
    </source>
</evidence>
<comment type="caution">
    <text evidence="1">The sequence shown here is derived from an EMBL/GenBank/DDBJ whole genome shotgun (WGS) entry which is preliminary data.</text>
</comment>
<proteinExistence type="predicted"/>
<gene>
    <name evidence="1" type="primary">Acey_s0098.g3076</name>
    <name evidence="1" type="ORF">Y032_0098g3076</name>
</gene>